<keyword evidence="3" id="KW-1185">Reference proteome</keyword>
<dbReference type="PANTHER" id="PTHR35908:SF1">
    <property type="entry name" value="CONSERVED PROTEIN"/>
    <property type="match status" value="1"/>
</dbReference>
<dbReference type="Gene3D" id="3.10.180.10">
    <property type="entry name" value="2,3-Dihydroxybiphenyl 1,2-Dioxygenase, domain 1"/>
    <property type="match status" value="1"/>
</dbReference>
<feature type="domain" description="VOC" evidence="1">
    <location>
        <begin position="4"/>
        <end position="124"/>
    </location>
</feature>
<sequence>MTSFISHTTIDCHDAYALSEWWKPVLGYVDIEGDPNEPGHEECMIRDPATGHQLLFIEVPDADLPDKRIHFDVAAREGTREAEVARLVEHGATVVADHRGIHGPGTGWVTLADPEGNQLCVIRNQEERESS</sequence>
<dbReference type="RefSeq" id="WP_140010406.1">
    <property type="nucleotide sequence ID" value="NZ_JBHMDG010000003.1"/>
</dbReference>
<comment type="caution">
    <text evidence="2">The sequence shown here is derived from an EMBL/GenBank/DDBJ whole genome shotgun (WGS) entry which is preliminary data.</text>
</comment>
<dbReference type="PROSITE" id="PS51819">
    <property type="entry name" value="VOC"/>
    <property type="match status" value="1"/>
</dbReference>
<gene>
    <name evidence="2" type="ORF">ACFFRI_03865</name>
</gene>
<evidence type="ECO:0000313" key="2">
    <source>
        <dbReference type="EMBL" id="MFB9312172.1"/>
    </source>
</evidence>
<dbReference type="InterPro" id="IPR037523">
    <property type="entry name" value="VOC_core"/>
</dbReference>
<name>A0ABV5K5Z7_9ACTN</name>
<protein>
    <submittedName>
        <fullName evidence="2">VOC family protein</fullName>
    </submittedName>
</protein>
<evidence type="ECO:0000259" key="1">
    <source>
        <dbReference type="PROSITE" id="PS51819"/>
    </source>
</evidence>
<dbReference type="InterPro" id="IPR041581">
    <property type="entry name" value="Glyoxalase_6"/>
</dbReference>
<dbReference type="CDD" id="cd06587">
    <property type="entry name" value="VOC"/>
    <property type="match status" value="1"/>
</dbReference>
<dbReference type="Proteomes" id="UP001589750">
    <property type="component" value="Unassembled WGS sequence"/>
</dbReference>
<dbReference type="EMBL" id="JBHMDG010000003">
    <property type="protein sequence ID" value="MFB9312172.1"/>
    <property type="molecule type" value="Genomic_DNA"/>
</dbReference>
<organism evidence="2 3">
    <name type="scientific">Nocardioides plantarum</name>
    <dbReference type="NCBI Taxonomy" id="29299"/>
    <lineage>
        <taxon>Bacteria</taxon>
        <taxon>Bacillati</taxon>
        <taxon>Actinomycetota</taxon>
        <taxon>Actinomycetes</taxon>
        <taxon>Propionibacteriales</taxon>
        <taxon>Nocardioidaceae</taxon>
        <taxon>Nocardioides</taxon>
    </lineage>
</organism>
<dbReference type="Pfam" id="PF18029">
    <property type="entry name" value="Glyoxalase_6"/>
    <property type="match status" value="1"/>
</dbReference>
<evidence type="ECO:0000313" key="3">
    <source>
        <dbReference type="Proteomes" id="UP001589750"/>
    </source>
</evidence>
<proteinExistence type="predicted"/>
<accession>A0ABV5K5Z7</accession>
<dbReference type="InterPro" id="IPR029068">
    <property type="entry name" value="Glyas_Bleomycin-R_OHBP_Dase"/>
</dbReference>
<reference evidence="2 3" key="1">
    <citation type="submission" date="2024-09" db="EMBL/GenBank/DDBJ databases">
        <authorList>
            <person name="Sun Q."/>
            <person name="Mori K."/>
        </authorList>
    </citation>
    <scope>NUCLEOTIDE SEQUENCE [LARGE SCALE GENOMIC DNA]</scope>
    <source>
        <strain evidence="2 3">JCM 9626</strain>
    </source>
</reference>
<dbReference type="SUPFAM" id="SSF54593">
    <property type="entry name" value="Glyoxalase/Bleomycin resistance protein/Dihydroxybiphenyl dioxygenase"/>
    <property type="match status" value="1"/>
</dbReference>
<dbReference type="PANTHER" id="PTHR35908">
    <property type="entry name" value="HYPOTHETICAL FUSION PROTEIN"/>
    <property type="match status" value="1"/>
</dbReference>